<accession>A0A4Y6C8W6</accession>
<comment type="caution">
    <text evidence="1">The sequence shown here is derived from an EMBL/GenBank/DDBJ whole genome shotgun (WGS) entry which is preliminary data.</text>
</comment>
<dbReference type="EMBL" id="JABFNT010000118">
    <property type="protein sequence ID" value="NOJ82214.1"/>
    <property type="molecule type" value="Genomic_DNA"/>
</dbReference>
<dbReference type="Proteomes" id="UP000533080">
    <property type="component" value="Unassembled WGS sequence"/>
</dbReference>
<sequence>MKSTTRDAFARTGDGRMRKAAGAVAASFAMGTGAMTLMGVAFATQMEAAVVAVVGLALYASSALLTNKAPATAATSVAKQA</sequence>
<organism evidence="1 2">
    <name type="scientific">Myxococcus xanthus</name>
    <dbReference type="NCBI Taxonomy" id="34"/>
    <lineage>
        <taxon>Bacteria</taxon>
        <taxon>Pseudomonadati</taxon>
        <taxon>Myxococcota</taxon>
        <taxon>Myxococcia</taxon>
        <taxon>Myxococcales</taxon>
        <taxon>Cystobacterineae</taxon>
        <taxon>Myxococcaceae</taxon>
        <taxon>Myxococcus</taxon>
    </lineage>
</organism>
<dbReference type="AlphaFoldDB" id="A0A4Y6C8W6"/>
<gene>
    <name evidence="1" type="ORF">HNV28_28470</name>
</gene>
<evidence type="ECO:0000313" key="2">
    <source>
        <dbReference type="Proteomes" id="UP000533080"/>
    </source>
</evidence>
<reference evidence="1 2" key="1">
    <citation type="submission" date="2020-05" db="EMBL/GenBank/DDBJ databases">
        <authorList>
            <person name="Whitworth D."/>
        </authorList>
    </citation>
    <scope>NUCLEOTIDE SEQUENCE [LARGE SCALE GENOMIC DNA]</scope>
    <source>
        <strain evidence="1 2">AM005</strain>
    </source>
</reference>
<name>A0A4Y6C8W6_MYXXA</name>
<protein>
    <submittedName>
        <fullName evidence="1">Uncharacterized protein</fullName>
    </submittedName>
</protein>
<proteinExistence type="predicted"/>
<evidence type="ECO:0000313" key="1">
    <source>
        <dbReference type="EMBL" id="NOJ82214.1"/>
    </source>
</evidence>